<dbReference type="AlphaFoldDB" id="A0AB39HPR1"/>
<keyword evidence="2 6" id="KW-0812">Transmembrane</keyword>
<keyword evidence="4 6" id="KW-0472">Membrane</keyword>
<evidence type="ECO:0000256" key="5">
    <source>
        <dbReference type="SAM" id="Coils"/>
    </source>
</evidence>
<dbReference type="GO" id="GO:0005248">
    <property type="term" value="F:voltage-gated sodium channel activity"/>
    <property type="evidence" value="ECO:0007669"/>
    <property type="project" value="TreeGrafter"/>
</dbReference>
<gene>
    <name evidence="8" type="ORF">AB4Y30_14600</name>
</gene>
<sequence>MLKKLIFEWVVHIKLKRIIEHPLFSKTILVLIMLNAVIICLETYPNIYKSYSHLLIGVDRILLLIFTVEILLKLFVYRSSFFRNGWNILDFIVISLSLIFIHSNFITILRIVRVLRVLRTLSMFPSLRRLINALFLSIPAMGSTILLTTILFYIYGIFGTTMFANAAPEYFGNFHSTILTLFQIFTLDSWATGIFRPLLSDIPWAWLYFVTFVLSSAFILANLFFGELVNNAHRLAEAEKDPEEDGVYKELKELKAQNQELHRKVDQLMEIMKK</sequence>
<feature type="transmembrane region" description="Helical" evidence="6">
    <location>
        <begin position="23"/>
        <end position="41"/>
    </location>
</feature>
<name>A0AB39HPR1_9BACI</name>
<dbReference type="SUPFAM" id="SSF81324">
    <property type="entry name" value="Voltage-gated potassium channels"/>
    <property type="match status" value="1"/>
</dbReference>
<feature type="transmembrane region" description="Helical" evidence="6">
    <location>
        <begin position="88"/>
        <end position="112"/>
    </location>
</feature>
<evidence type="ECO:0000259" key="7">
    <source>
        <dbReference type="Pfam" id="PF00520"/>
    </source>
</evidence>
<dbReference type="PANTHER" id="PTHR10037:SF62">
    <property type="entry name" value="SODIUM CHANNEL PROTEIN 60E"/>
    <property type="match status" value="1"/>
</dbReference>
<evidence type="ECO:0000256" key="3">
    <source>
        <dbReference type="ARBA" id="ARBA00022989"/>
    </source>
</evidence>
<dbReference type="GO" id="GO:0001518">
    <property type="term" value="C:voltage-gated sodium channel complex"/>
    <property type="evidence" value="ECO:0007669"/>
    <property type="project" value="TreeGrafter"/>
</dbReference>
<keyword evidence="5" id="KW-0175">Coiled coil</keyword>
<organism evidence="8">
    <name type="scientific">Ornithinibacillus sp. 4-3</name>
    <dbReference type="NCBI Taxonomy" id="3231488"/>
    <lineage>
        <taxon>Bacteria</taxon>
        <taxon>Bacillati</taxon>
        <taxon>Bacillota</taxon>
        <taxon>Bacilli</taxon>
        <taxon>Bacillales</taxon>
        <taxon>Bacillaceae</taxon>
        <taxon>Ornithinibacillus</taxon>
    </lineage>
</organism>
<feature type="transmembrane region" description="Helical" evidence="6">
    <location>
        <begin position="133"/>
        <end position="155"/>
    </location>
</feature>
<feature type="transmembrane region" description="Helical" evidence="6">
    <location>
        <begin position="205"/>
        <end position="225"/>
    </location>
</feature>
<dbReference type="InterPro" id="IPR043203">
    <property type="entry name" value="VGCC_Ca_Na"/>
</dbReference>
<proteinExistence type="predicted"/>
<feature type="coiled-coil region" evidence="5">
    <location>
        <begin position="244"/>
        <end position="271"/>
    </location>
</feature>
<reference evidence="8" key="1">
    <citation type="submission" date="2024-07" db="EMBL/GenBank/DDBJ databases">
        <title>Halotolerant mesophilic bacterium Ornithinibacillus sp. 4-3, sp. nov., isolated from soil.</title>
        <authorList>
            <person name="Sidarenka A.V."/>
            <person name="Guliayeva D.E."/>
            <person name="Leanovich S.I."/>
            <person name="Hileuskaya K.S."/>
            <person name="Akhremchuk A.E."/>
            <person name="Sikolenko M.A."/>
            <person name="Valentovich L.N."/>
        </authorList>
    </citation>
    <scope>NUCLEOTIDE SEQUENCE</scope>
    <source>
        <strain evidence="8">4-3</strain>
    </source>
</reference>
<keyword evidence="3 6" id="KW-1133">Transmembrane helix</keyword>
<dbReference type="Gene3D" id="1.20.120.350">
    <property type="entry name" value="Voltage-gated potassium channels. Chain C"/>
    <property type="match status" value="1"/>
</dbReference>
<feature type="domain" description="Ion transport" evidence="7">
    <location>
        <begin position="21"/>
        <end position="237"/>
    </location>
</feature>
<dbReference type="Gene3D" id="1.10.287.70">
    <property type="match status" value="1"/>
</dbReference>
<feature type="transmembrane region" description="Helical" evidence="6">
    <location>
        <begin position="53"/>
        <end position="76"/>
    </location>
</feature>
<evidence type="ECO:0000313" key="8">
    <source>
        <dbReference type="EMBL" id="XDK32231.1"/>
    </source>
</evidence>
<evidence type="ECO:0000256" key="2">
    <source>
        <dbReference type="ARBA" id="ARBA00022692"/>
    </source>
</evidence>
<accession>A0AB39HPR1</accession>
<evidence type="ECO:0000256" key="6">
    <source>
        <dbReference type="SAM" id="Phobius"/>
    </source>
</evidence>
<protein>
    <submittedName>
        <fullName evidence="8">Ion transporter</fullName>
    </submittedName>
</protein>
<dbReference type="EMBL" id="CP162599">
    <property type="protein sequence ID" value="XDK32231.1"/>
    <property type="molecule type" value="Genomic_DNA"/>
</dbReference>
<dbReference type="Pfam" id="PF00520">
    <property type="entry name" value="Ion_trans"/>
    <property type="match status" value="1"/>
</dbReference>
<dbReference type="RefSeq" id="WP_368652952.1">
    <property type="nucleotide sequence ID" value="NZ_CP162599.1"/>
</dbReference>
<dbReference type="InterPro" id="IPR005821">
    <property type="entry name" value="Ion_trans_dom"/>
</dbReference>
<dbReference type="InterPro" id="IPR027359">
    <property type="entry name" value="Volt_channel_dom_sf"/>
</dbReference>
<evidence type="ECO:0000256" key="1">
    <source>
        <dbReference type="ARBA" id="ARBA00004141"/>
    </source>
</evidence>
<evidence type="ECO:0000256" key="4">
    <source>
        <dbReference type="ARBA" id="ARBA00023136"/>
    </source>
</evidence>
<dbReference type="PANTHER" id="PTHR10037">
    <property type="entry name" value="VOLTAGE-GATED CATION CHANNEL CALCIUM AND SODIUM"/>
    <property type="match status" value="1"/>
</dbReference>
<comment type="subcellular location">
    <subcellularLocation>
        <location evidence="1">Membrane</location>
        <topology evidence="1">Multi-pass membrane protein</topology>
    </subcellularLocation>
</comment>